<evidence type="ECO:0000256" key="4">
    <source>
        <dbReference type="ARBA" id="ARBA00022755"/>
    </source>
</evidence>
<keyword evidence="5 11" id="KW-0378">Hydrolase</keyword>
<keyword evidence="7 11" id="KW-0560">Oxidoreductase</keyword>
<evidence type="ECO:0000313" key="16">
    <source>
        <dbReference type="Proteomes" id="UP000199398"/>
    </source>
</evidence>
<evidence type="ECO:0000256" key="7">
    <source>
        <dbReference type="ARBA" id="ARBA00023002"/>
    </source>
</evidence>
<dbReference type="CDD" id="cd01080">
    <property type="entry name" value="NAD_bind_m-THF_DH_Cyclohyd"/>
    <property type="match status" value="1"/>
</dbReference>
<dbReference type="SUPFAM" id="SSF53223">
    <property type="entry name" value="Aminoacid dehydrogenase-like, N-terminal domain"/>
    <property type="match status" value="1"/>
</dbReference>
<dbReference type="UniPathway" id="UPA00193"/>
<comment type="caution">
    <text evidence="11">Lacks conserved residue(s) required for the propagation of feature annotation.</text>
</comment>
<dbReference type="OrthoDB" id="9803580at2"/>
<dbReference type="GO" id="GO:0009086">
    <property type="term" value="P:methionine biosynthetic process"/>
    <property type="evidence" value="ECO:0007669"/>
    <property type="project" value="UniProtKB-KW"/>
</dbReference>
<sequence>MTGQLVSGEPTTAALSGAGLAREIRAGVTRTAAELTEAGTPPRLAVVVATDDESTAWYVRSIANAAARTGIRCDVVDLGAEATPERIRGELAELSADASVHGIMLQTPLPSGATVEDLAASIAPEKDVDGANPVSLGRLSAGLPAFVPATAAAVLELLDHHGIALSGRRAVVVGRSNVVGKPVAQLLLRRDATVTVCHRYTQDLAAHTHPADVLVVAVGRIGLIGAEHVGPGAVVIDVGTNPTADGGLVGDVDEIEVTGLAAGLTPVPGGVGPVTTALLLRHTVESAWRSSA</sequence>
<comment type="similarity">
    <text evidence="11">Belongs to the tetrahydrofolate dehydrogenase/cyclohydrolase family.</text>
</comment>
<evidence type="ECO:0000313" key="14">
    <source>
        <dbReference type="EMBL" id="RKT88886.1"/>
    </source>
</evidence>
<name>A0A1I5CE74_9PSEU</name>
<evidence type="ECO:0000259" key="13">
    <source>
        <dbReference type="Pfam" id="PF02882"/>
    </source>
</evidence>
<keyword evidence="6 11" id="KW-0521">NADP</keyword>
<feature type="domain" description="Tetrahydrofolate dehydrogenase/cyclohydrolase catalytic" evidence="12">
    <location>
        <begin position="15"/>
        <end position="129"/>
    </location>
</feature>
<dbReference type="InterPro" id="IPR020631">
    <property type="entry name" value="THF_DH/CycHdrlase_NAD-bd_dom"/>
</dbReference>
<dbReference type="HAMAP" id="MF_01576">
    <property type="entry name" value="THF_DHG_CYH"/>
    <property type="match status" value="1"/>
</dbReference>
<reference evidence="15 16" key="1">
    <citation type="submission" date="2016-10" db="EMBL/GenBank/DDBJ databases">
        <authorList>
            <person name="de Groot N.N."/>
        </authorList>
    </citation>
    <scope>NUCLEOTIDE SEQUENCE [LARGE SCALE GENOMIC DNA]</scope>
    <source>
        <strain evidence="15 16">CPCC 201259</strain>
    </source>
</reference>
<evidence type="ECO:0000313" key="15">
    <source>
        <dbReference type="EMBL" id="SFN85216.1"/>
    </source>
</evidence>
<dbReference type="EC" id="3.5.4.9" evidence="11"/>
<dbReference type="STRING" id="455193.SAMN05421805_107151"/>
<evidence type="ECO:0000256" key="10">
    <source>
        <dbReference type="ARBA" id="ARBA00023268"/>
    </source>
</evidence>
<dbReference type="Gene3D" id="3.40.50.10860">
    <property type="entry name" value="Leucine Dehydrogenase, chain A, domain 1"/>
    <property type="match status" value="1"/>
</dbReference>
<dbReference type="Proteomes" id="UP000270697">
    <property type="component" value="Unassembled WGS sequence"/>
</dbReference>
<dbReference type="GO" id="GO:0004488">
    <property type="term" value="F:methylenetetrahydrofolate dehydrogenase (NADP+) activity"/>
    <property type="evidence" value="ECO:0007669"/>
    <property type="project" value="UniProtKB-UniRule"/>
</dbReference>
<dbReference type="EMBL" id="RBXX01000002">
    <property type="protein sequence ID" value="RKT88886.1"/>
    <property type="molecule type" value="Genomic_DNA"/>
</dbReference>
<feature type="binding site" evidence="11">
    <location>
        <begin position="174"/>
        <end position="176"/>
    </location>
    <ligand>
        <name>NADP(+)</name>
        <dbReference type="ChEBI" id="CHEBI:58349"/>
    </ligand>
</feature>
<keyword evidence="4 11" id="KW-0658">Purine biosynthesis</keyword>
<protein>
    <recommendedName>
        <fullName evidence="11">Bifunctional protein FolD</fullName>
    </recommendedName>
    <domain>
        <recommendedName>
            <fullName evidence="11">Methylenetetrahydrofolate dehydrogenase</fullName>
            <ecNumber evidence="11">1.5.1.5</ecNumber>
        </recommendedName>
    </domain>
    <domain>
        <recommendedName>
            <fullName evidence="11">Methenyltetrahydrofolate cyclohydrolase</fullName>
            <ecNumber evidence="11">3.5.4.9</ecNumber>
        </recommendedName>
    </domain>
</protein>
<dbReference type="PANTHER" id="PTHR48099:SF5">
    <property type="entry name" value="C-1-TETRAHYDROFOLATE SYNTHASE, CYTOPLASMIC"/>
    <property type="match status" value="1"/>
</dbReference>
<reference evidence="14 17" key="2">
    <citation type="submission" date="2018-10" db="EMBL/GenBank/DDBJ databases">
        <title>Sequencing the genomes of 1000 actinobacteria strains.</title>
        <authorList>
            <person name="Klenk H.-P."/>
        </authorList>
    </citation>
    <scope>NUCLEOTIDE SEQUENCE [LARGE SCALE GENOMIC DNA]</scope>
    <source>
        <strain evidence="14 17">DSM 45119</strain>
    </source>
</reference>
<comment type="subunit">
    <text evidence="11">Homodimer.</text>
</comment>
<evidence type="ECO:0000313" key="17">
    <source>
        <dbReference type="Proteomes" id="UP000270697"/>
    </source>
</evidence>
<dbReference type="InterPro" id="IPR020630">
    <property type="entry name" value="THF_DH/CycHdrlase_cat_dom"/>
</dbReference>
<dbReference type="GO" id="GO:0006164">
    <property type="term" value="P:purine nucleotide biosynthetic process"/>
    <property type="evidence" value="ECO:0007669"/>
    <property type="project" value="UniProtKB-KW"/>
</dbReference>
<dbReference type="InterPro" id="IPR046346">
    <property type="entry name" value="Aminoacid_DH-like_N_sf"/>
</dbReference>
<dbReference type="Pfam" id="PF00763">
    <property type="entry name" value="THF_DHG_CYH"/>
    <property type="match status" value="1"/>
</dbReference>
<dbReference type="AlphaFoldDB" id="A0A1I5CE74"/>
<dbReference type="SUPFAM" id="SSF51735">
    <property type="entry name" value="NAD(P)-binding Rossmann-fold domains"/>
    <property type="match status" value="1"/>
</dbReference>
<dbReference type="PANTHER" id="PTHR48099">
    <property type="entry name" value="C-1-TETRAHYDROFOLATE SYNTHASE, CYTOPLASMIC-RELATED"/>
    <property type="match status" value="1"/>
</dbReference>
<dbReference type="GO" id="GO:0005829">
    <property type="term" value="C:cytosol"/>
    <property type="evidence" value="ECO:0007669"/>
    <property type="project" value="TreeGrafter"/>
</dbReference>
<dbReference type="Pfam" id="PF02882">
    <property type="entry name" value="THF_DHG_CYH_C"/>
    <property type="match status" value="1"/>
</dbReference>
<comment type="catalytic activity">
    <reaction evidence="11">
        <text>(6R)-5,10-methenyltetrahydrofolate + H2O = (6R)-10-formyltetrahydrofolate + H(+)</text>
        <dbReference type="Rhea" id="RHEA:23700"/>
        <dbReference type="ChEBI" id="CHEBI:15377"/>
        <dbReference type="ChEBI" id="CHEBI:15378"/>
        <dbReference type="ChEBI" id="CHEBI:57455"/>
        <dbReference type="ChEBI" id="CHEBI:195366"/>
        <dbReference type="EC" id="3.5.4.9"/>
    </reaction>
</comment>
<keyword evidence="10 11" id="KW-0511">Multifunctional enzyme</keyword>
<dbReference type="GO" id="GO:0004477">
    <property type="term" value="F:methenyltetrahydrofolate cyclohydrolase activity"/>
    <property type="evidence" value="ECO:0007669"/>
    <property type="project" value="UniProtKB-UniRule"/>
</dbReference>
<keyword evidence="8 11" id="KW-0368">Histidine biosynthesis</keyword>
<dbReference type="Gene3D" id="3.40.50.720">
    <property type="entry name" value="NAD(P)-binding Rossmann-like Domain"/>
    <property type="match status" value="1"/>
</dbReference>
<comment type="pathway">
    <text evidence="1 11">One-carbon metabolism; tetrahydrofolate interconversion.</text>
</comment>
<dbReference type="InterPro" id="IPR000672">
    <property type="entry name" value="THF_DH/CycHdrlase"/>
</dbReference>
<dbReference type="RefSeq" id="WP_093154693.1">
    <property type="nucleotide sequence ID" value="NZ_FOUP01000007.1"/>
</dbReference>
<dbReference type="PRINTS" id="PR00085">
    <property type="entry name" value="THFDHDRGNASE"/>
</dbReference>
<keyword evidence="9 11" id="KW-0486">Methionine biosynthesis</keyword>
<evidence type="ECO:0000256" key="11">
    <source>
        <dbReference type="HAMAP-Rule" id="MF_01576"/>
    </source>
</evidence>
<evidence type="ECO:0000256" key="1">
    <source>
        <dbReference type="ARBA" id="ARBA00004777"/>
    </source>
</evidence>
<dbReference type="GO" id="GO:0035999">
    <property type="term" value="P:tetrahydrofolate interconversion"/>
    <property type="evidence" value="ECO:0007669"/>
    <property type="project" value="UniProtKB-UniRule"/>
</dbReference>
<evidence type="ECO:0000256" key="9">
    <source>
        <dbReference type="ARBA" id="ARBA00023167"/>
    </source>
</evidence>
<comment type="catalytic activity">
    <reaction evidence="11">
        <text>(6R)-5,10-methylene-5,6,7,8-tetrahydrofolate + NADP(+) = (6R)-5,10-methenyltetrahydrofolate + NADPH</text>
        <dbReference type="Rhea" id="RHEA:22812"/>
        <dbReference type="ChEBI" id="CHEBI:15636"/>
        <dbReference type="ChEBI" id="CHEBI:57455"/>
        <dbReference type="ChEBI" id="CHEBI:57783"/>
        <dbReference type="ChEBI" id="CHEBI:58349"/>
        <dbReference type="EC" id="1.5.1.5"/>
    </reaction>
</comment>
<evidence type="ECO:0000256" key="8">
    <source>
        <dbReference type="ARBA" id="ARBA00023102"/>
    </source>
</evidence>
<feature type="domain" description="Tetrahydrofolate dehydrogenase/cyclohydrolase NAD(P)-binding" evidence="13">
    <location>
        <begin position="148"/>
        <end position="288"/>
    </location>
</feature>
<evidence type="ECO:0000256" key="5">
    <source>
        <dbReference type="ARBA" id="ARBA00022801"/>
    </source>
</evidence>
<evidence type="ECO:0000256" key="6">
    <source>
        <dbReference type="ARBA" id="ARBA00022857"/>
    </source>
</evidence>
<accession>A0A1I5CE74</accession>
<dbReference type="EMBL" id="FOUP01000007">
    <property type="protein sequence ID" value="SFN85216.1"/>
    <property type="molecule type" value="Genomic_DNA"/>
</dbReference>
<feature type="binding site" evidence="11">
    <location>
        <position position="240"/>
    </location>
    <ligand>
        <name>NADP(+)</name>
        <dbReference type="ChEBI" id="CHEBI:58349"/>
    </ligand>
</feature>
<keyword evidence="3 11" id="KW-0028">Amino-acid biosynthesis</keyword>
<dbReference type="Proteomes" id="UP000199398">
    <property type="component" value="Unassembled WGS sequence"/>
</dbReference>
<evidence type="ECO:0000256" key="3">
    <source>
        <dbReference type="ARBA" id="ARBA00022605"/>
    </source>
</evidence>
<keyword evidence="17" id="KW-1185">Reference proteome</keyword>
<keyword evidence="2 11" id="KW-0554">One-carbon metabolism</keyword>
<proteinExistence type="inferred from homology"/>
<gene>
    <name evidence="11" type="primary">folD</name>
    <name evidence="14" type="ORF">ATL45_7329</name>
    <name evidence="15" type="ORF">SAMN05421805_107151</name>
</gene>
<dbReference type="GO" id="GO:0000105">
    <property type="term" value="P:L-histidine biosynthetic process"/>
    <property type="evidence" value="ECO:0007669"/>
    <property type="project" value="UniProtKB-KW"/>
</dbReference>
<organism evidence="15 16">
    <name type="scientific">Saccharopolyspora antimicrobica</name>
    <dbReference type="NCBI Taxonomy" id="455193"/>
    <lineage>
        <taxon>Bacteria</taxon>
        <taxon>Bacillati</taxon>
        <taxon>Actinomycetota</taxon>
        <taxon>Actinomycetes</taxon>
        <taxon>Pseudonocardiales</taxon>
        <taxon>Pseudonocardiaceae</taxon>
        <taxon>Saccharopolyspora</taxon>
    </lineage>
</organism>
<dbReference type="InterPro" id="IPR036291">
    <property type="entry name" value="NAD(P)-bd_dom_sf"/>
</dbReference>
<evidence type="ECO:0000256" key="2">
    <source>
        <dbReference type="ARBA" id="ARBA00022563"/>
    </source>
</evidence>
<dbReference type="EC" id="1.5.1.5" evidence="11"/>
<evidence type="ECO:0000259" key="12">
    <source>
        <dbReference type="Pfam" id="PF00763"/>
    </source>
</evidence>
<comment type="function">
    <text evidence="11">Catalyzes the oxidation of 5,10-methylenetetrahydrofolate to 5,10-methenyltetrahydrofolate and then the hydrolysis of 5,10-methenyltetrahydrofolate to 10-formyltetrahydrofolate.</text>
</comment>